<dbReference type="PANTHER" id="PTHR14145:SF1">
    <property type="entry name" value="26S PROTEASOME NON-ATPASE REGULATORY SUBUNIT 6"/>
    <property type="match status" value="1"/>
</dbReference>
<dbReference type="Pfam" id="PF10602">
    <property type="entry name" value="RPN7"/>
    <property type="match status" value="1"/>
</dbReference>
<dbReference type="Proteomes" id="UP000267251">
    <property type="component" value="Unassembled WGS sequence"/>
</dbReference>
<dbReference type="Gene3D" id="1.25.40.570">
    <property type="match status" value="1"/>
</dbReference>
<evidence type="ECO:0000256" key="1">
    <source>
        <dbReference type="SAM" id="Coils"/>
    </source>
</evidence>
<name>A0A4P9Y6J4_9FUNG</name>
<keyword evidence="4" id="KW-1185">Reference proteome</keyword>
<accession>A0A4P9Y6J4</accession>
<gene>
    <name evidence="3" type="ORF">BJ684DRAFT_19181</name>
</gene>
<dbReference type="AlphaFoldDB" id="A0A4P9Y6J4"/>
<dbReference type="OrthoDB" id="1452at2759"/>
<dbReference type="PANTHER" id="PTHR14145">
    <property type="entry name" value="26S PROTESOME SUBUNIT 6"/>
    <property type="match status" value="1"/>
</dbReference>
<dbReference type="InterPro" id="IPR019585">
    <property type="entry name" value="Rpn7/CSN1"/>
</dbReference>
<sequence length="116" mass="13269">MSSEEELIHVPDMSLSRQYFLATSGPEEQRTTAQNALFKGIDENNMAPFYKFVCTEQGWSRDDALLARMEQSNQEELEKLDARLKDAEENLGESEVSDALRVRAEHFARIGDKSRI</sequence>
<proteinExistence type="predicted"/>
<protein>
    <recommendedName>
        <fullName evidence="2">26S proteasome regulatory subunit Rpn7 N-terminal domain-containing protein</fullName>
    </recommendedName>
</protein>
<feature type="coiled-coil region" evidence="1">
    <location>
        <begin position="70"/>
        <end position="97"/>
    </location>
</feature>
<dbReference type="GO" id="GO:0043161">
    <property type="term" value="P:proteasome-mediated ubiquitin-dependent protein catabolic process"/>
    <property type="evidence" value="ECO:0007669"/>
    <property type="project" value="TreeGrafter"/>
</dbReference>
<dbReference type="EMBL" id="KZ987839">
    <property type="protein sequence ID" value="RKP14402.1"/>
    <property type="molecule type" value="Genomic_DNA"/>
</dbReference>
<evidence type="ECO:0000313" key="4">
    <source>
        <dbReference type="Proteomes" id="UP000267251"/>
    </source>
</evidence>
<keyword evidence="1" id="KW-0175">Coiled coil</keyword>
<evidence type="ECO:0000313" key="3">
    <source>
        <dbReference type="EMBL" id="RKP14402.1"/>
    </source>
</evidence>
<feature type="domain" description="26S proteasome regulatory subunit Rpn7 N-terminal" evidence="2">
    <location>
        <begin position="62"/>
        <end position="114"/>
    </location>
</feature>
<reference evidence="4" key="1">
    <citation type="journal article" date="2018" name="Nat. Microbiol.">
        <title>Leveraging single-cell genomics to expand the fungal tree of life.</title>
        <authorList>
            <person name="Ahrendt S.R."/>
            <person name="Quandt C.A."/>
            <person name="Ciobanu D."/>
            <person name="Clum A."/>
            <person name="Salamov A."/>
            <person name="Andreopoulos B."/>
            <person name="Cheng J.F."/>
            <person name="Woyke T."/>
            <person name="Pelin A."/>
            <person name="Henrissat B."/>
            <person name="Reynolds N.K."/>
            <person name="Benny G.L."/>
            <person name="Smith M.E."/>
            <person name="James T.Y."/>
            <person name="Grigoriev I.V."/>
        </authorList>
    </citation>
    <scope>NUCLEOTIDE SEQUENCE [LARGE SCALE GENOMIC DNA]</scope>
</reference>
<evidence type="ECO:0000259" key="2">
    <source>
        <dbReference type="Pfam" id="PF10602"/>
    </source>
</evidence>
<organism evidence="3 4">
    <name type="scientific">Piptocephalis cylindrospora</name>
    <dbReference type="NCBI Taxonomy" id="1907219"/>
    <lineage>
        <taxon>Eukaryota</taxon>
        <taxon>Fungi</taxon>
        <taxon>Fungi incertae sedis</taxon>
        <taxon>Zoopagomycota</taxon>
        <taxon>Zoopagomycotina</taxon>
        <taxon>Zoopagomycetes</taxon>
        <taxon>Zoopagales</taxon>
        <taxon>Piptocephalidaceae</taxon>
        <taxon>Piptocephalis</taxon>
    </lineage>
</organism>
<dbReference type="InterPro" id="IPR045135">
    <property type="entry name" value="Rpn7_N"/>
</dbReference>